<dbReference type="GO" id="GO:0032259">
    <property type="term" value="P:methylation"/>
    <property type="evidence" value="ECO:0007669"/>
    <property type="project" value="UniProtKB-KW"/>
</dbReference>
<dbReference type="EMBL" id="FMWK01000001">
    <property type="protein sequence ID" value="SCZ76081.1"/>
    <property type="molecule type" value="Genomic_DNA"/>
</dbReference>
<dbReference type="AlphaFoldDB" id="A0A1G5RRM4"/>
<proteinExistence type="predicted"/>
<dbReference type="Pfam" id="PF13489">
    <property type="entry name" value="Methyltransf_23"/>
    <property type="match status" value="1"/>
</dbReference>
<dbReference type="GO" id="GO:0008168">
    <property type="term" value="F:methyltransferase activity"/>
    <property type="evidence" value="ECO:0007669"/>
    <property type="project" value="UniProtKB-KW"/>
</dbReference>
<evidence type="ECO:0000313" key="2">
    <source>
        <dbReference type="Proteomes" id="UP000199428"/>
    </source>
</evidence>
<name>A0A1G5RRM4_PSEXY</name>
<protein>
    <submittedName>
        <fullName evidence="1">Methyltransferase domain-containing protein</fullName>
    </submittedName>
</protein>
<dbReference type="Proteomes" id="UP000199428">
    <property type="component" value="Unassembled WGS sequence"/>
</dbReference>
<evidence type="ECO:0000313" key="1">
    <source>
        <dbReference type="EMBL" id="SCZ76081.1"/>
    </source>
</evidence>
<sequence>MLLERLYNIGYKNGRENNAYIIGTQVGLEELRNSSVYLLGAGENGFLALKLLEKEGILVQGFLDNNTNIIGNYCGEKKIYYAPDYIKSEQDIYIIICVDEKNIGGARLQLLVGGIDNYSIFFRHNCHSFYFENKNLFNAIMNGINYICFYDEKQKDALPFCGYSLGKDQSILGNVNWLLNSTEWSHPSYIYIYDYLSKNQDARILEIGPGLGLMSYVFANLFPKTNIDWILLRDEESKKTSRYEKGAAKVCTKYASRITAKYGMIEIDESIIDTDKYDLIIMTEVFEHFALYPVVTMRNLRKGLKENGKMVLSTPNWGHLTTYSSWRQLPKNSEVSKERYLELLQCGHVYQYSKEEMVDIFRESGWNIEKYDVSESNNHNFLLN</sequence>
<gene>
    <name evidence="1" type="ORF">SAMN02910350_00069</name>
</gene>
<organism evidence="1 2">
    <name type="scientific">Pseudobutyrivibrio xylanivorans</name>
    <dbReference type="NCBI Taxonomy" id="185007"/>
    <lineage>
        <taxon>Bacteria</taxon>
        <taxon>Bacillati</taxon>
        <taxon>Bacillota</taxon>
        <taxon>Clostridia</taxon>
        <taxon>Lachnospirales</taxon>
        <taxon>Lachnospiraceae</taxon>
        <taxon>Pseudobutyrivibrio</taxon>
    </lineage>
</organism>
<dbReference type="RefSeq" id="WP_090160441.1">
    <property type="nucleotide sequence ID" value="NZ_FMWK01000001.1"/>
</dbReference>
<dbReference type="SUPFAM" id="SSF53335">
    <property type="entry name" value="S-adenosyl-L-methionine-dependent methyltransferases"/>
    <property type="match status" value="2"/>
</dbReference>
<dbReference type="InterPro" id="IPR029063">
    <property type="entry name" value="SAM-dependent_MTases_sf"/>
</dbReference>
<dbReference type="CDD" id="cd02440">
    <property type="entry name" value="AdoMet_MTases"/>
    <property type="match status" value="1"/>
</dbReference>
<dbReference type="Gene3D" id="3.40.50.150">
    <property type="entry name" value="Vaccinia Virus protein VP39"/>
    <property type="match status" value="1"/>
</dbReference>
<accession>A0A1G5RRM4</accession>
<keyword evidence="1" id="KW-0489">Methyltransferase</keyword>
<keyword evidence="1" id="KW-0808">Transferase</keyword>
<reference evidence="1 2" key="1">
    <citation type="submission" date="2016-10" db="EMBL/GenBank/DDBJ databases">
        <authorList>
            <person name="de Groot N.N."/>
        </authorList>
    </citation>
    <scope>NUCLEOTIDE SEQUENCE [LARGE SCALE GENOMIC DNA]</scope>
    <source>
        <strain evidence="1 2">DSM 10317</strain>
    </source>
</reference>